<evidence type="ECO:0000313" key="2">
    <source>
        <dbReference type="Proteomes" id="UP001221838"/>
    </source>
</evidence>
<dbReference type="InterPro" id="IPR015943">
    <property type="entry name" value="WD40/YVTN_repeat-like_dom_sf"/>
</dbReference>
<gene>
    <name evidence="1" type="ORF">POL68_24135</name>
</gene>
<dbReference type="InterPro" id="IPR018391">
    <property type="entry name" value="PQQ_b-propeller_rpt"/>
</dbReference>
<accession>A0ABT5DD74</accession>
<reference evidence="1 2" key="1">
    <citation type="submission" date="2022-11" db="EMBL/GenBank/DDBJ databases">
        <title>Minimal conservation of predation-associated metabolite biosynthetic gene clusters underscores biosynthetic potential of Myxococcota including descriptions for ten novel species: Archangium lansinium sp. nov., Myxococcus landrumus sp. nov., Nannocystis bai.</title>
        <authorList>
            <person name="Ahearne A."/>
            <person name="Stevens C."/>
            <person name="Dowd S."/>
        </authorList>
    </citation>
    <scope>NUCLEOTIDE SEQUENCE [LARGE SCALE GENOMIC DNA]</scope>
    <source>
        <strain evidence="1 2">NCWAL01</strain>
    </source>
</reference>
<protein>
    <submittedName>
        <fullName evidence="1">Uncharacterized protein</fullName>
    </submittedName>
</protein>
<keyword evidence="2" id="KW-1185">Reference proteome</keyword>
<comment type="caution">
    <text evidence="1">The sequence shown here is derived from an EMBL/GenBank/DDBJ whole genome shotgun (WGS) entry which is preliminary data.</text>
</comment>
<proteinExistence type="predicted"/>
<organism evidence="1 2">
    <name type="scientific">Stigmatella ashevillensis</name>
    <dbReference type="NCBI Taxonomy" id="2995309"/>
    <lineage>
        <taxon>Bacteria</taxon>
        <taxon>Pseudomonadati</taxon>
        <taxon>Myxococcota</taxon>
        <taxon>Myxococcia</taxon>
        <taxon>Myxococcales</taxon>
        <taxon>Cystobacterineae</taxon>
        <taxon>Archangiaceae</taxon>
        <taxon>Stigmatella</taxon>
    </lineage>
</organism>
<dbReference type="Gene3D" id="2.130.10.10">
    <property type="entry name" value="YVTN repeat-like/Quinoprotein amine dehydrogenase"/>
    <property type="match status" value="1"/>
</dbReference>
<dbReference type="EMBL" id="JAQNDM010000002">
    <property type="protein sequence ID" value="MDC0711581.1"/>
    <property type="molecule type" value="Genomic_DNA"/>
</dbReference>
<dbReference type="Proteomes" id="UP001221838">
    <property type="component" value="Unassembled WGS sequence"/>
</dbReference>
<name>A0ABT5DD74_9BACT</name>
<dbReference type="SUPFAM" id="SSF50998">
    <property type="entry name" value="Quinoprotein alcohol dehydrogenase-like"/>
    <property type="match status" value="1"/>
</dbReference>
<dbReference type="InterPro" id="IPR011047">
    <property type="entry name" value="Quinoprotein_ADH-like_sf"/>
</dbReference>
<sequence>MDLEKQTQAWEVEGEFMGPPSVAGEVLYVVNQSLMRLEARSVADGHLLWQWSPGEGLDDSFKFGSIVAADNLVFVSSAQQVYAIDIEKRSRVWSYPVPGLLSVSASGILYIVRLAEVSGGYLHEGKVVAINLK</sequence>
<dbReference type="SMART" id="SM00564">
    <property type="entry name" value="PQQ"/>
    <property type="match status" value="2"/>
</dbReference>
<evidence type="ECO:0000313" key="1">
    <source>
        <dbReference type="EMBL" id="MDC0711581.1"/>
    </source>
</evidence>